<evidence type="ECO:0000256" key="6">
    <source>
        <dbReference type="ARBA" id="ARBA00023033"/>
    </source>
</evidence>
<comment type="cofactor">
    <cofactor evidence="7">
        <name>heme</name>
        <dbReference type="ChEBI" id="CHEBI:30413"/>
    </cofactor>
</comment>
<accession>A0A9N8DQU6</accession>
<keyword evidence="9" id="KW-1133">Transmembrane helix</keyword>
<dbReference type="PRINTS" id="PR00385">
    <property type="entry name" value="P450"/>
</dbReference>
<dbReference type="PROSITE" id="PS00086">
    <property type="entry name" value="CYTOCHROME_P450"/>
    <property type="match status" value="1"/>
</dbReference>
<evidence type="ECO:0000256" key="8">
    <source>
        <dbReference type="RuleBase" id="RU000461"/>
    </source>
</evidence>
<dbReference type="EMBL" id="CAICTM010000215">
    <property type="protein sequence ID" value="CAB9505025.1"/>
    <property type="molecule type" value="Genomic_DNA"/>
</dbReference>
<dbReference type="PANTHER" id="PTHR24291">
    <property type="entry name" value="CYTOCHROME P450 FAMILY 4"/>
    <property type="match status" value="1"/>
</dbReference>
<dbReference type="AlphaFoldDB" id="A0A9N8DQU6"/>
<keyword evidence="4 8" id="KW-0560">Oxidoreductase</keyword>
<dbReference type="InterPro" id="IPR050196">
    <property type="entry name" value="Cytochrome_P450_Monoox"/>
</dbReference>
<keyword evidence="5 7" id="KW-0408">Iron</keyword>
<name>A0A9N8DQU6_9STRA</name>
<evidence type="ECO:0000313" key="10">
    <source>
        <dbReference type="EMBL" id="CAB9505025.1"/>
    </source>
</evidence>
<dbReference type="GO" id="GO:0016705">
    <property type="term" value="F:oxidoreductase activity, acting on paired donors, with incorporation or reduction of molecular oxygen"/>
    <property type="evidence" value="ECO:0007669"/>
    <property type="project" value="InterPro"/>
</dbReference>
<keyword evidence="9" id="KW-0812">Transmembrane</keyword>
<protein>
    <submittedName>
        <fullName evidence="10">Phylloquinone omega-hydroxylase</fullName>
    </submittedName>
</protein>
<dbReference type="Pfam" id="PF00067">
    <property type="entry name" value="p450"/>
    <property type="match status" value="1"/>
</dbReference>
<evidence type="ECO:0000256" key="9">
    <source>
        <dbReference type="SAM" id="Phobius"/>
    </source>
</evidence>
<dbReference type="InterPro" id="IPR001128">
    <property type="entry name" value="Cyt_P450"/>
</dbReference>
<dbReference type="Proteomes" id="UP001153069">
    <property type="component" value="Unassembled WGS sequence"/>
</dbReference>
<dbReference type="InterPro" id="IPR017972">
    <property type="entry name" value="Cyt_P450_CS"/>
</dbReference>
<evidence type="ECO:0000256" key="5">
    <source>
        <dbReference type="ARBA" id="ARBA00023004"/>
    </source>
</evidence>
<keyword evidence="11" id="KW-1185">Reference proteome</keyword>
<evidence type="ECO:0000256" key="4">
    <source>
        <dbReference type="ARBA" id="ARBA00023002"/>
    </source>
</evidence>
<feature type="binding site" description="axial binding residue" evidence="7">
    <location>
        <position position="502"/>
    </location>
    <ligand>
        <name>heme</name>
        <dbReference type="ChEBI" id="CHEBI:30413"/>
    </ligand>
    <ligandPart>
        <name>Fe</name>
        <dbReference type="ChEBI" id="CHEBI:18248"/>
    </ligandPart>
</feature>
<evidence type="ECO:0000256" key="2">
    <source>
        <dbReference type="ARBA" id="ARBA00022617"/>
    </source>
</evidence>
<dbReference type="GO" id="GO:0004497">
    <property type="term" value="F:monooxygenase activity"/>
    <property type="evidence" value="ECO:0007669"/>
    <property type="project" value="UniProtKB-KW"/>
</dbReference>
<dbReference type="SUPFAM" id="SSF48264">
    <property type="entry name" value="Cytochrome P450"/>
    <property type="match status" value="1"/>
</dbReference>
<keyword evidence="3 7" id="KW-0479">Metal-binding</keyword>
<feature type="transmembrane region" description="Helical" evidence="9">
    <location>
        <begin position="12"/>
        <end position="31"/>
    </location>
</feature>
<evidence type="ECO:0000256" key="7">
    <source>
        <dbReference type="PIRSR" id="PIRSR602401-1"/>
    </source>
</evidence>
<dbReference type="Gene3D" id="1.10.630.10">
    <property type="entry name" value="Cytochrome P450"/>
    <property type="match status" value="1"/>
</dbReference>
<keyword evidence="9" id="KW-0472">Membrane</keyword>
<dbReference type="OrthoDB" id="47084at2759"/>
<reference evidence="10" key="1">
    <citation type="submission" date="2020-06" db="EMBL/GenBank/DDBJ databases">
        <authorList>
            <consortium name="Plant Systems Biology data submission"/>
        </authorList>
    </citation>
    <scope>NUCLEOTIDE SEQUENCE</scope>
    <source>
        <strain evidence="10">D6</strain>
    </source>
</reference>
<proteinExistence type="inferred from homology"/>
<keyword evidence="6 8" id="KW-0503">Monooxygenase</keyword>
<keyword evidence="2 7" id="KW-0349">Heme</keyword>
<dbReference type="GO" id="GO:0020037">
    <property type="term" value="F:heme binding"/>
    <property type="evidence" value="ECO:0007669"/>
    <property type="project" value="InterPro"/>
</dbReference>
<gene>
    <name evidence="10" type="ORF">SEMRO_216_G089510.1</name>
</gene>
<dbReference type="PRINTS" id="PR00463">
    <property type="entry name" value="EP450I"/>
</dbReference>
<sequence length="560" mass="62824">MAFSFSDEALGVPTLAIVLLPIGLYMLWNHYRTLLEAKKPFPDLPMPPQSHWFFGHVKMLFDANKFPQNLYTVNRDSANKDGLVGYWFGNKKVIGVLKVEDARKVFLRESNRETIPVVARYISFILGEKSLIRLNGREWRIHRDAIARTFVPSFLLHSQKDVFQVAQDLTQAIIKRIDETENKVWQVDNIHPLMKMVTMDVIGKAGFGVDFDCCKNLQSSPVVKAFDLLTEDLTIRMKSPVLPWNLFPNIFPTKQNKLHLENCGILRGFVGELLTKAQKEYIANENGEAASTNGNSKHQNLVERLTAVHEINKAKGHDDAKALDDALSDVMMTLLFASYDTTSTTLTMVLHSLSIYPDIQNNCLEEVQSLLKNGSDLSNADELCYCMGVIKEALRLYPAAFTVARTLTKPLQLASGYVAQVGTHMNVPIFVMQRDESIFPKGDEFHPERWAQRVSSTSSSSANNGQLWEERAYKVDAEPSKGSIPAGNPDAFFAFSAGGRSCPGAKFALQEAVIVLANVLKHLKVLPVPDFKLELRLQGILPYPKDGVPLRIEKRQSLDM</sequence>
<comment type="similarity">
    <text evidence="1 8">Belongs to the cytochrome P450 family.</text>
</comment>
<organism evidence="10 11">
    <name type="scientific">Seminavis robusta</name>
    <dbReference type="NCBI Taxonomy" id="568900"/>
    <lineage>
        <taxon>Eukaryota</taxon>
        <taxon>Sar</taxon>
        <taxon>Stramenopiles</taxon>
        <taxon>Ochrophyta</taxon>
        <taxon>Bacillariophyta</taxon>
        <taxon>Bacillariophyceae</taxon>
        <taxon>Bacillariophycidae</taxon>
        <taxon>Naviculales</taxon>
        <taxon>Naviculaceae</taxon>
        <taxon>Seminavis</taxon>
    </lineage>
</organism>
<dbReference type="InterPro" id="IPR002401">
    <property type="entry name" value="Cyt_P450_E_grp-I"/>
</dbReference>
<dbReference type="PANTHER" id="PTHR24291:SF50">
    <property type="entry name" value="BIFUNCTIONAL ALBAFLAVENONE MONOOXYGENASE_TERPENE SYNTHASE"/>
    <property type="match status" value="1"/>
</dbReference>
<dbReference type="GO" id="GO:0005506">
    <property type="term" value="F:iron ion binding"/>
    <property type="evidence" value="ECO:0007669"/>
    <property type="project" value="InterPro"/>
</dbReference>
<dbReference type="InterPro" id="IPR036396">
    <property type="entry name" value="Cyt_P450_sf"/>
</dbReference>
<evidence type="ECO:0000256" key="1">
    <source>
        <dbReference type="ARBA" id="ARBA00010617"/>
    </source>
</evidence>
<evidence type="ECO:0000256" key="3">
    <source>
        <dbReference type="ARBA" id="ARBA00022723"/>
    </source>
</evidence>
<evidence type="ECO:0000313" key="11">
    <source>
        <dbReference type="Proteomes" id="UP001153069"/>
    </source>
</evidence>
<comment type="caution">
    <text evidence="10">The sequence shown here is derived from an EMBL/GenBank/DDBJ whole genome shotgun (WGS) entry which is preliminary data.</text>
</comment>